<keyword evidence="1" id="KW-0732">Signal</keyword>
<dbReference type="STRING" id="1802555.A2755_01395"/>
<proteinExistence type="predicted"/>
<feature type="signal peptide" evidence="1">
    <location>
        <begin position="1"/>
        <end position="22"/>
    </location>
</feature>
<evidence type="ECO:0008006" key="4">
    <source>
        <dbReference type="Google" id="ProtNLM"/>
    </source>
</evidence>
<dbReference type="EMBL" id="MGIP01000002">
    <property type="protein sequence ID" value="OGM92403.1"/>
    <property type="molecule type" value="Genomic_DNA"/>
</dbReference>
<feature type="chain" id="PRO_5009535236" description="DUF5667 domain-containing protein" evidence="1">
    <location>
        <begin position="23"/>
        <end position="240"/>
    </location>
</feature>
<name>A0A1F8DUT6_9BACT</name>
<evidence type="ECO:0000256" key="1">
    <source>
        <dbReference type="SAM" id="SignalP"/>
    </source>
</evidence>
<comment type="caution">
    <text evidence="2">The sequence shown here is derived from an EMBL/GenBank/DDBJ whole genome shotgun (WGS) entry which is preliminary data.</text>
</comment>
<reference evidence="2 3" key="1">
    <citation type="journal article" date="2016" name="Nat. Commun.">
        <title>Thousands of microbial genomes shed light on interconnected biogeochemical processes in an aquifer system.</title>
        <authorList>
            <person name="Anantharaman K."/>
            <person name="Brown C.T."/>
            <person name="Hug L.A."/>
            <person name="Sharon I."/>
            <person name="Castelle C.J."/>
            <person name="Probst A.J."/>
            <person name="Thomas B.C."/>
            <person name="Singh A."/>
            <person name="Wilkins M.J."/>
            <person name="Karaoz U."/>
            <person name="Brodie E.L."/>
            <person name="Williams K.H."/>
            <person name="Hubbard S.S."/>
            <person name="Banfield J.F."/>
        </authorList>
    </citation>
    <scope>NUCLEOTIDE SEQUENCE [LARGE SCALE GENOMIC DNA]</scope>
</reference>
<protein>
    <recommendedName>
        <fullName evidence="4">DUF5667 domain-containing protein</fullName>
    </recommendedName>
</protein>
<accession>A0A1F8DUT6</accession>
<gene>
    <name evidence="2" type="ORF">A2755_01395</name>
</gene>
<evidence type="ECO:0000313" key="3">
    <source>
        <dbReference type="Proteomes" id="UP000177029"/>
    </source>
</evidence>
<evidence type="ECO:0000313" key="2">
    <source>
        <dbReference type="EMBL" id="OGM92403.1"/>
    </source>
</evidence>
<sequence length="240" mass="26751">MFVKTLLCLTVLFAVAPMGVHAQSPSVSEPFDTIYERYVEVAMSLHAKVQQNSATLDDHKKYLDAVIKVFIAQNSLILQEGVTSVQSALEEDTHYLQALNESVLQVADEEDLQAVADELKEYIDSYATAVRKPMLVAFAERFMADVYVPALDRYSAMKQAVDGAKKDGINTDEFDAALQRVRLQLYEVKGFADDVRAMLAQETFSLEDVDADMTKAQEIIKDIYGTFKDLSLKSGVLFAN</sequence>
<dbReference type="Proteomes" id="UP000177029">
    <property type="component" value="Unassembled WGS sequence"/>
</dbReference>
<dbReference type="AlphaFoldDB" id="A0A1F8DUT6"/>
<organism evidence="2 3">
    <name type="scientific">Candidatus Wolfebacteria bacterium RIFCSPHIGHO2_01_FULL_48_22</name>
    <dbReference type="NCBI Taxonomy" id="1802555"/>
    <lineage>
        <taxon>Bacteria</taxon>
        <taxon>Candidatus Wolfeibacteriota</taxon>
    </lineage>
</organism>